<dbReference type="HOGENOM" id="CLU_1963400_0_0_1"/>
<dbReference type="SUPFAM" id="SSF53955">
    <property type="entry name" value="Lysozyme-like"/>
    <property type="match status" value="1"/>
</dbReference>
<dbReference type="Gene3D" id="3.30.20.10">
    <property type="entry name" value="Endochitinase, domain 2"/>
    <property type="match status" value="1"/>
</dbReference>
<dbReference type="EMBL" id="GL377650">
    <property type="protein sequence ID" value="EFJ10997.1"/>
    <property type="molecule type" value="Genomic_DNA"/>
</dbReference>
<proteinExistence type="predicted"/>
<keyword evidence="3" id="KW-1185">Reference proteome</keyword>
<dbReference type="GO" id="GO:0004568">
    <property type="term" value="F:chitinase activity"/>
    <property type="evidence" value="ECO:0000318"/>
    <property type="project" value="GO_Central"/>
</dbReference>
<dbReference type="AlphaFoldDB" id="D8SXA0"/>
<dbReference type="PANTHER" id="PTHR22595">
    <property type="entry name" value="CHITINASE-RELATED"/>
    <property type="match status" value="1"/>
</dbReference>
<protein>
    <recommendedName>
        <fullName evidence="1">Glycoside hydrolase family 19 catalytic domain-containing protein</fullName>
    </recommendedName>
</protein>
<accession>D8SXA0</accession>
<dbReference type="Proteomes" id="UP000001514">
    <property type="component" value="Unassembled WGS sequence"/>
</dbReference>
<dbReference type="KEGG" id="smo:SELMODRAFT_426722"/>
<reference evidence="2 3" key="1">
    <citation type="journal article" date="2011" name="Science">
        <title>The Selaginella genome identifies genetic changes associated with the evolution of vascular plants.</title>
        <authorList>
            <person name="Banks J.A."/>
            <person name="Nishiyama T."/>
            <person name="Hasebe M."/>
            <person name="Bowman J.L."/>
            <person name="Gribskov M."/>
            <person name="dePamphilis C."/>
            <person name="Albert V.A."/>
            <person name="Aono N."/>
            <person name="Aoyama T."/>
            <person name="Ambrose B.A."/>
            <person name="Ashton N.W."/>
            <person name="Axtell M.J."/>
            <person name="Barker E."/>
            <person name="Barker M.S."/>
            <person name="Bennetzen J.L."/>
            <person name="Bonawitz N.D."/>
            <person name="Chapple C."/>
            <person name="Cheng C."/>
            <person name="Correa L.G."/>
            <person name="Dacre M."/>
            <person name="DeBarry J."/>
            <person name="Dreyer I."/>
            <person name="Elias M."/>
            <person name="Engstrom E.M."/>
            <person name="Estelle M."/>
            <person name="Feng L."/>
            <person name="Finet C."/>
            <person name="Floyd S.K."/>
            <person name="Frommer W.B."/>
            <person name="Fujita T."/>
            <person name="Gramzow L."/>
            <person name="Gutensohn M."/>
            <person name="Harholt J."/>
            <person name="Hattori M."/>
            <person name="Heyl A."/>
            <person name="Hirai T."/>
            <person name="Hiwatashi Y."/>
            <person name="Ishikawa M."/>
            <person name="Iwata M."/>
            <person name="Karol K.G."/>
            <person name="Koehler B."/>
            <person name="Kolukisaoglu U."/>
            <person name="Kubo M."/>
            <person name="Kurata T."/>
            <person name="Lalonde S."/>
            <person name="Li K."/>
            <person name="Li Y."/>
            <person name="Litt A."/>
            <person name="Lyons E."/>
            <person name="Manning G."/>
            <person name="Maruyama T."/>
            <person name="Michael T.P."/>
            <person name="Mikami K."/>
            <person name="Miyazaki S."/>
            <person name="Morinaga S."/>
            <person name="Murata T."/>
            <person name="Mueller-Roeber B."/>
            <person name="Nelson D.R."/>
            <person name="Obara M."/>
            <person name="Oguri Y."/>
            <person name="Olmstead R.G."/>
            <person name="Onodera N."/>
            <person name="Petersen B.L."/>
            <person name="Pils B."/>
            <person name="Prigge M."/>
            <person name="Rensing S.A."/>
            <person name="Riano-Pachon D.M."/>
            <person name="Roberts A.W."/>
            <person name="Sato Y."/>
            <person name="Scheller H.V."/>
            <person name="Schulz B."/>
            <person name="Schulz C."/>
            <person name="Shakirov E.V."/>
            <person name="Shibagaki N."/>
            <person name="Shinohara N."/>
            <person name="Shippen D.E."/>
            <person name="Soerensen I."/>
            <person name="Sotooka R."/>
            <person name="Sugimoto N."/>
            <person name="Sugita M."/>
            <person name="Sumikawa N."/>
            <person name="Tanurdzic M."/>
            <person name="Theissen G."/>
            <person name="Ulvskov P."/>
            <person name="Wakazuki S."/>
            <person name="Weng J.K."/>
            <person name="Willats W.W."/>
            <person name="Wipf D."/>
            <person name="Wolf P.G."/>
            <person name="Yang L."/>
            <person name="Zimmer A.D."/>
            <person name="Zhu Q."/>
            <person name="Mitros T."/>
            <person name="Hellsten U."/>
            <person name="Loque D."/>
            <person name="Otillar R."/>
            <person name="Salamov A."/>
            <person name="Schmutz J."/>
            <person name="Shapiro H."/>
            <person name="Lindquist E."/>
            <person name="Lucas S."/>
            <person name="Rokhsar D."/>
            <person name="Grigoriev I.V."/>
        </authorList>
    </citation>
    <scope>NUCLEOTIDE SEQUENCE [LARGE SCALE GENOMIC DNA]</scope>
</reference>
<dbReference type="Pfam" id="PF00182">
    <property type="entry name" value="Glyco_hydro_19"/>
    <property type="match status" value="1"/>
</dbReference>
<evidence type="ECO:0000313" key="2">
    <source>
        <dbReference type="EMBL" id="EFJ10997.1"/>
    </source>
</evidence>
<name>D8SXA0_SELML</name>
<dbReference type="InterPro" id="IPR000726">
    <property type="entry name" value="Glyco_hydro_19_cat"/>
</dbReference>
<evidence type="ECO:0000313" key="3">
    <source>
        <dbReference type="Proteomes" id="UP000001514"/>
    </source>
</evidence>
<evidence type="ECO:0000259" key="1">
    <source>
        <dbReference type="Pfam" id="PF00182"/>
    </source>
</evidence>
<dbReference type="CDD" id="cd00325">
    <property type="entry name" value="chitinase_GH19"/>
    <property type="match status" value="1"/>
</dbReference>
<feature type="domain" description="Glycoside hydrolase family 19 catalytic" evidence="1">
    <location>
        <begin position="54"/>
        <end position="116"/>
    </location>
</feature>
<sequence>MLRGRSSFHPTSQILSTHTTISFYPTFGSLGSLDVQKRELAAYFANVKQETGSTKAYCGRGPLQLTRNYNYNAAGKAFNMNLLQNPDQVAENGVLSWRSSVWFWMQNSNCHTVITQNQRFGGGNLGCA</sequence>
<dbReference type="eggNOG" id="KOG4742">
    <property type="taxonomic scope" value="Eukaryota"/>
</dbReference>
<dbReference type="InParanoid" id="D8SXA0"/>
<dbReference type="GO" id="GO:0016998">
    <property type="term" value="P:cell wall macromolecule catabolic process"/>
    <property type="evidence" value="ECO:0007669"/>
    <property type="project" value="InterPro"/>
</dbReference>
<organism evidence="3">
    <name type="scientific">Selaginella moellendorffii</name>
    <name type="common">Spikemoss</name>
    <dbReference type="NCBI Taxonomy" id="88036"/>
    <lineage>
        <taxon>Eukaryota</taxon>
        <taxon>Viridiplantae</taxon>
        <taxon>Streptophyta</taxon>
        <taxon>Embryophyta</taxon>
        <taxon>Tracheophyta</taxon>
        <taxon>Lycopodiopsida</taxon>
        <taxon>Selaginellales</taxon>
        <taxon>Selaginellaceae</taxon>
        <taxon>Selaginella</taxon>
    </lineage>
</organism>
<dbReference type="PANTHER" id="PTHR22595:SF192">
    <property type="entry name" value="CHITIN-BINDING TYPE-1 DOMAIN-CONTAINING PROTEIN"/>
    <property type="match status" value="1"/>
</dbReference>
<dbReference type="InterPro" id="IPR023346">
    <property type="entry name" value="Lysozyme-like_dom_sf"/>
</dbReference>
<dbReference type="Gene3D" id="1.10.530.10">
    <property type="match status" value="2"/>
</dbReference>
<dbReference type="GO" id="GO:0006032">
    <property type="term" value="P:chitin catabolic process"/>
    <property type="evidence" value="ECO:0007669"/>
    <property type="project" value="InterPro"/>
</dbReference>
<gene>
    <name evidence="2" type="ORF">SELMODRAFT_426722</name>
</gene>
<dbReference type="Gramene" id="EFJ10997">
    <property type="protein sequence ID" value="EFJ10997"/>
    <property type="gene ID" value="SELMODRAFT_426722"/>
</dbReference>